<feature type="region of interest" description="Disordered" evidence="5">
    <location>
        <begin position="1"/>
        <end position="20"/>
    </location>
</feature>
<dbReference type="SUPFAM" id="SSF46785">
    <property type="entry name" value="Winged helix' DNA-binding domain"/>
    <property type="match status" value="1"/>
</dbReference>
<name>A0ABD3NRS2_9STRA</name>
<reference evidence="7 8" key="1">
    <citation type="submission" date="2024-10" db="EMBL/GenBank/DDBJ databases">
        <title>Updated reference genomes for cyclostephanoid diatoms.</title>
        <authorList>
            <person name="Roberts W.R."/>
            <person name="Alverson A.J."/>
        </authorList>
    </citation>
    <scope>NUCLEOTIDE SEQUENCE [LARGE SCALE GENOMIC DNA]</scope>
    <source>
        <strain evidence="7 8">AJA010-31</strain>
    </source>
</reference>
<evidence type="ECO:0000256" key="3">
    <source>
        <dbReference type="ARBA" id="ARBA00023242"/>
    </source>
</evidence>
<dbReference type="AlphaFoldDB" id="A0ABD3NRS2"/>
<comment type="similarity">
    <text evidence="4">Belongs to the HSF family.</text>
</comment>
<dbReference type="GO" id="GO:0003677">
    <property type="term" value="F:DNA binding"/>
    <property type="evidence" value="ECO:0007669"/>
    <property type="project" value="UniProtKB-KW"/>
</dbReference>
<evidence type="ECO:0000256" key="1">
    <source>
        <dbReference type="ARBA" id="ARBA00004123"/>
    </source>
</evidence>
<dbReference type="GO" id="GO:0005634">
    <property type="term" value="C:nucleus"/>
    <property type="evidence" value="ECO:0007669"/>
    <property type="project" value="UniProtKB-SubCell"/>
</dbReference>
<evidence type="ECO:0000256" key="4">
    <source>
        <dbReference type="RuleBase" id="RU004020"/>
    </source>
</evidence>
<dbReference type="SMART" id="SM00415">
    <property type="entry name" value="HSF"/>
    <property type="match status" value="1"/>
</dbReference>
<feature type="compositionally biased region" description="Polar residues" evidence="5">
    <location>
        <begin position="1"/>
        <end position="10"/>
    </location>
</feature>
<dbReference type="Proteomes" id="UP001530400">
    <property type="component" value="Unassembled WGS sequence"/>
</dbReference>
<dbReference type="InterPro" id="IPR036390">
    <property type="entry name" value="WH_DNA-bd_sf"/>
</dbReference>
<feature type="domain" description="HSF-type DNA-binding" evidence="6">
    <location>
        <begin position="94"/>
        <end position="189"/>
    </location>
</feature>
<comment type="subcellular location">
    <subcellularLocation>
        <location evidence="1">Nucleus</location>
    </subcellularLocation>
</comment>
<dbReference type="EMBL" id="JALLPJ020001012">
    <property type="protein sequence ID" value="KAL3777998.1"/>
    <property type="molecule type" value="Genomic_DNA"/>
</dbReference>
<dbReference type="InterPro" id="IPR000232">
    <property type="entry name" value="HSF_DNA-bd"/>
</dbReference>
<dbReference type="PANTHER" id="PTHR10015">
    <property type="entry name" value="HEAT SHOCK TRANSCRIPTION FACTOR"/>
    <property type="match status" value="1"/>
</dbReference>
<organism evidence="7 8">
    <name type="scientific">Cyclotella atomus</name>
    <dbReference type="NCBI Taxonomy" id="382360"/>
    <lineage>
        <taxon>Eukaryota</taxon>
        <taxon>Sar</taxon>
        <taxon>Stramenopiles</taxon>
        <taxon>Ochrophyta</taxon>
        <taxon>Bacillariophyta</taxon>
        <taxon>Coscinodiscophyceae</taxon>
        <taxon>Thalassiosirophycidae</taxon>
        <taxon>Stephanodiscales</taxon>
        <taxon>Stephanodiscaceae</taxon>
        <taxon>Cyclotella</taxon>
    </lineage>
</organism>
<dbReference type="FunFam" id="1.10.10.10:FF:000479">
    <property type="entry name" value="Predicted protein"/>
    <property type="match status" value="1"/>
</dbReference>
<evidence type="ECO:0000313" key="7">
    <source>
        <dbReference type="EMBL" id="KAL3777998.1"/>
    </source>
</evidence>
<feature type="region of interest" description="Disordered" evidence="5">
    <location>
        <begin position="29"/>
        <end position="70"/>
    </location>
</feature>
<dbReference type="Gene3D" id="1.10.10.10">
    <property type="entry name" value="Winged helix-like DNA-binding domain superfamily/Winged helix DNA-binding domain"/>
    <property type="match status" value="1"/>
</dbReference>
<evidence type="ECO:0000256" key="2">
    <source>
        <dbReference type="ARBA" id="ARBA00023125"/>
    </source>
</evidence>
<gene>
    <name evidence="7" type="ORF">ACHAWO_013454</name>
</gene>
<comment type="caution">
    <text evidence="7">The sequence shown here is derived from an EMBL/GenBank/DDBJ whole genome shotgun (WGS) entry which is preliminary data.</text>
</comment>
<proteinExistence type="inferred from homology"/>
<keyword evidence="3" id="KW-0539">Nucleus</keyword>
<dbReference type="Pfam" id="PF00447">
    <property type="entry name" value="HSF_DNA-bind"/>
    <property type="match status" value="1"/>
</dbReference>
<sequence length="475" mass="52435">MSSQQQQRTPAEQEAASFMAVLSAARENAKVDGINETQEEATSSGVPPPKKRKFQKSDDDDSGPTVAPYPFFAYKDRSRDQDIDRLALLEEADHVPSFPVKLHAILSDPELRSIVAWDDHGRSFKVLKPREFESNVLPRFFDHASLPSFQRQVNGWNFKRLTEGEYRNSYYEEHFLRSLPWLCKKMQRPRVGEKKKIRIGHEPDLAAISAIYPVPNGPVCREIQIVLETIKTKGGKAKVPSNWMMDSASDPFHSSIPRKIANDNTNQAIGAPSIPAVNPFGNSSFQAAAPPLSAIALLQQVEQARNLQGAFHQTSGPFVPINLVNSELRDQNNLIIASLASNINRPVLSVNPLQALLQACQNQVNPTIKALPLLLANQNQPPSYTATATPPLDTNQLLMALQSQVLANQANLNRTDASQVSTDSNSTAGNCAARVSSNGGNFRTLDEILQAILRSNGDLGNMLTLEEVNRMFKQK</sequence>
<accession>A0ABD3NRS2</accession>
<evidence type="ECO:0000259" key="6">
    <source>
        <dbReference type="SMART" id="SM00415"/>
    </source>
</evidence>
<protein>
    <recommendedName>
        <fullName evidence="6">HSF-type DNA-binding domain-containing protein</fullName>
    </recommendedName>
</protein>
<evidence type="ECO:0000256" key="5">
    <source>
        <dbReference type="SAM" id="MobiDB-lite"/>
    </source>
</evidence>
<dbReference type="InterPro" id="IPR036388">
    <property type="entry name" value="WH-like_DNA-bd_sf"/>
</dbReference>
<dbReference type="PRINTS" id="PR00056">
    <property type="entry name" value="HSFDOMAIN"/>
</dbReference>
<evidence type="ECO:0000313" key="8">
    <source>
        <dbReference type="Proteomes" id="UP001530400"/>
    </source>
</evidence>
<dbReference type="PANTHER" id="PTHR10015:SF206">
    <property type="entry name" value="HSF-TYPE DNA-BINDING DOMAIN-CONTAINING PROTEIN"/>
    <property type="match status" value="1"/>
</dbReference>
<keyword evidence="8" id="KW-1185">Reference proteome</keyword>
<keyword evidence="2" id="KW-0238">DNA-binding</keyword>